<protein>
    <submittedName>
        <fullName evidence="3">Uncharacterized protein</fullName>
    </submittedName>
</protein>
<gene>
    <name evidence="3" type="ORF">UY20_C0012G0004</name>
</gene>
<organism evidence="3 4">
    <name type="scientific">Candidatus Yanofskybacteria bacterium GW2011_GWA1_48_10</name>
    <dbReference type="NCBI Taxonomy" id="1619022"/>
    <lineage>
        <taxon>Bacteria</taxon>
        <taxon>Candidatus Yanofskyibacteriota</taxon>
    </lineage>
</organism>
<name>A0A0G1X4L3_9BACT</name>
<proteinExistence type="predicted"/>
<feature type="region of interest" description="Disordered" evidence="1">
    <location>
        <begin position="656"/>
        <end position="700"/>
    </location>
</feature>
<comment type="caution">
    <text evidence="3">The sequence shown here is derived from an EMBL/GenBank/DDBJ whole genome shotgun (WGS) entry which is preliminary data.</text>
</comment>
<accession>A0A0G1X4L3</accession>
<evidence type="ECO:0000256" key="2">
    <source>
        <dbReference type="SAM" id="SignalP"/>
    </source>
</evidence>
<feature type="chain" id="PRO_5002540713" evidence="2">
    <location>
        <begin position="24"/>
        <end position="756"/>
    </location>
</feature>
<sequence>MKKFTLLLLALAFSVLVAGTSAAETHPSGKPVQGTLKTDNPWTVQDGEKYWFQFSALPENTQTRLWVDNGDGKGFQDFGIFRKDEALPGVHKTLNCSRYEYLEPGKLLSVGNRDLFVKFYLEYVGLNKVSNVSWSVHDCSQAPAPQSTGNPIFPYTLESVYGRNNNLQPFPDAYASGMSSPLKKFAGRYLDGQDSGGINAAMGFEWYKLYGTATSGGNGGEVKVSGNRIYTALGSTMAAYNKDTFISRLANKTNSSLALFKGTSESYHTDLKKGYPQSALPWDAYVYPEHPDNAWLWGRGSDTHTGLTGYNVDDRGYIYLIDRWGFGIVRDDGSALRIIVQIGDKGGLLGDPLPTLPLLRTGRNGTVKFTDMNGYGDPHTSDADEVNIVKTGGKYYAVITGLTTGGVNTGKNGTRVLDVTDVNNPQFFRSNPGEYISELVQSGDTVAVIAIPLSSEGFPQKNSEIRIYNAADFIFGTAPKKVFSVGSGSAQYLGLAVDKTNGKFYSIGYSSTPRPSSSVPTYILPTTSLSVFSPGTSGAASYTEKKHELTNAVMGGKSNGINWAGYEYVYTVSGLDFNNGYLVSRGQSPEGPGDVKIWIFKNGQPEELSTRGFIREYYSHNPASPILLASVHTLAGKDYLFLGGYHMADVYELEPVSRDTTTPSPTEICGNNLDDDGDGQKDEGCAPTPPLPPPPPGSTSCTASISFDKTSVAYGGSATETWVVNGADLGQVYGDCGQGATPISAGPQSYTIENLS</sequence>
<dbReference type="Proteomes" id="UP000034403">
    <property type="component" value="Unassembled WGS sequence"/>
</dbReference>
<dbReference type="AlphaFoldDB" id="A0A0G1X4L3"/>
<reference evidence="3 4" key="1">
    <citation type="journal article" date="2015" name="Nature">
        <title>rRNA introns, odd ribosomes, and small enigmatic genomes across a large radiation of phyla.</title>
        <authorList>
            <person name="Brown C.T."/>
            <person name="Hug L.A."/>
            <person name="Thomas B.C."/>
            <person name="Sharon I."/>
            <person name="Castelle C.J."/>
            <person name="Singh A."/>
            <person name="Wilkins M.J."/>
            <person name="Williams K.H."/>
            <person name="Banfield J.F."/>
        </authorList>
    </citation>
    <scope>NUCLEOTIDE SEQUENCE [LARGE SCALE GENOMIC DNA]</scope>
</reference>
<evidence type="ECO:0000256" key="1">
    <source>
        <dbReference type="SAM" id="MobiDB-lite"/>
    </source>
</evidence>
<feature type="non-terminal residue" evidence="3">
    <location>
        <position position="756"/>
    </location>
</feature>
<evidence type="ECO:0000313" key="4">
    <source>
        <dbReference type="Proteomes" id="UP000034403"/>
    </source>
</evidence>
<evidence type="ECO:0000313" key="3">
    <source>
        <dbReference type="EMBL" id="KKU89360.1"/>
    </source>
</evidence>
<feature type="compositionally biased region" description="Pro residues" evidence="1">
    <location>
        <begin position="687"/>
        <end position="697"/>
    </location>
</feature>
<feature type="signal peptide" evidence="2">
    <location>
        <begin position="1"/>
        <end position="23"/>
    </location>
</feature>
<dbReference type="EMBL" id="LCPC01000012">
    <property type="protein sequence ID" value="KKU89360.1"/>
    <property type="molecule type" value="Genomic_DNA"/>
</dbReference>
<keyword evidence="2" id="KW-0732">Signal</keyword>